<feature type="compositionally biased region" description="Basic and acidic residues" evidence="1">
    <location>
        <begin position="212"/>
        <end position="222"/>
    </location>
</feature>
<keyword evidence="3" id="KW-1185">Reference proteome</keyword>
<evidence type="ECO:0000313" key="3">
    <source>
        <dbReference type="Proteomes" id="UP001219525"/>
    </source>
</evidence>
<gene>
    <name evidence="2" type="ORF">GGX14DRAFT_575148</name>
</gene>
<comment type="caution">
    <text evidence="2">The sequence shown here is derived from an EMBL/GenBank/DDBJ whole genome shotgun (WGS) entry which is preliminary data.</text>
</comment>
<protein>
    <submittedName>
        <fullName evidence="2">Uncharacterized protein</fullName>
    </submittedName>
</protein>
<reference evidence="2" key="1">
    <citation type="submission" date="2023-03" db="EMBL/GenBank/DDBJ databases">
        <title>Massive genome expansion in bonnet fungi (Mycena s.s.) driven by repeated elements and novel gene families across ecological guilds.</title>
        <authorList>
            <consortium name="Lawrence Berkeley National Laboratory"/>
            <person name="Harder C.B."/>
            <person name="Miyauchi S."/>
            <person name="Viragh M."/>
            <person name="Kuo A."/>
            <person name="Thoen E."/>
            <person name="Andreopoulos B."/>
            <person name="Lu D."/>
            <person name="Skrede I."/>
            <person name="Drula E."/>
            <person name="Henrissat B."/>
            <person name="Morin E."/>
            <person name="Kohler A."/>
            <person name="Barry K."/>
            <person name="LaButti K."/>
            <person name="Morin E."/>
            <person name="Salamov A."/>
            <person name="Lipzen A."/>
            <person name="Mereny Z."/>
            <person name="Hegedus B."/>
            <person name="Baldrian P."/>
            <person name="Stursova M."/>
            <person name="Weitz H."/>
            <person name="Taylor A."/>
            <person name="Grigoriev I.V."/>
            <person name="Nagy L.G."/>
            <person name="Martin F."/>
            <person name="Kauserud H."/>
        </authorList>
    </citation>
    <scope>NUCLEOTIDE SEQUENCE</scope>
    <source>
        <strain evidence="2">9144</strain>
    </source>
</reference>
<dbReference type="AlphaFoldDB" id="A0AAD6UVR8"/>
<feature type="region of interest" description="Disordered" evidence="1">
    <location>
        <begin position="21"/>
        <end position="51"/>
    </location>
</feature>
<proteinExistence type="predicted"/>
<name>A0AAD6UVR8_9AGAR</name>
<sequence>MTTILPLSAARALPEVIFRDPVRQRGGKATKPKKRPKRGTGVGDGQENGNGKQKEVSWIWVTQVDRGNPAAVNEALRIEWARTRAKAHRWSEEVDLLEEEMRRIRAFLTWHSKWWMERATQSVWQADEAKLKTDLCASFSAKWAELPEVIRKGREETLRTAVGVRSAGSECLQDGGQGLVLLSSSRETAVGDAASGVHNESAVVDGDGESDTDSKCESRGEAGDDTLLFPS</sequence>
<feature type="compositionally biased region" description="Basic residues" evidence="1">
    <location>
        <begin position="25"/>
        <end position="38"/>
    </location>
</feature>
<dbReference type="EMBL" id="JARJCW010000086">
    <property type="protein sequence ID" value="KAJ7196058.1"/>
    <property type="molecule type" value="Genomic_DNA"/>
</dbReference>
<evidence type="ECO:0000256" key="1">
    <source>
        <dbReference type="SAM" id="MobiDB-lite"/>
    </source>
</evidence>
<organism evidence="2 3">
    <name type="scientific">Mycena pura</name>
    <dbReference type="NCBI Taxonomy" id="153505"/>
    <lineage>
        <taxon>Eukaryota</taxon>
        <taxon>Fungi</taxon>
        <taxon>Dikarya</taxon>
        <taxon>Basidiomycota</taxon>
        <taxon>Agaricomycotina</taxon>
        <taxon>Agaricomycetes</taxon>
        <taxon>Agaricomycetidae</taxon>
        <taxon>Agaricales</taxon>
        <taxon>Marasmiineae</taxon>
        <taxon>Mycenaceae</taxon>
        <taxon>Mycena</taxon>
    </lineage>
</organism>
<evidence type="ECO:0000313" key="2">
    <source>
        <dbReference type="EMBL" id="KAJ7196058.1"/>
    </source>
</evidence>
<feature type="region of interest" description="Disordered" evidence="1">
    <location>
        <begin position="191"/>
        <end position="231"/>
    </location>
</feature>
<accession>A0AAD6UVR8</accession>
<dbReference type="Proteomes" id="UP001219525">
    <property type="component" value="Unassembled WGS sequence"/>
</dbReference>